<dbReference type="AlphaFoldDB" id="A0A9D5DI70"/>
<evidence type="ECO:0000313" key="2">
    <source>
        <dbReference type="EMBL" id="KAJ1604402.1"/>
    </source>
</evidence>
<protein>
    <submittedName>
        <fullName evidence="2">Uncharacterized protein</fullName>
    </submittedName>
</protein>
<feature type="region of interest" description="Disordered" evidence="1">
    <location>
        <begin position="83"/>
        <end position="108"/>
    </location>
</feature>
<dbReference type="Proteomes" id="UP001067231">
    <property type="component" value="Unassembled WGS sequence"/>
</dbReference>
<name>A0A9D5DI70_9CRYT</name>
<organism evidence="2">
    <name type="scientific">Cryptosporidium canis</name>
    <dbReference type="NCBI Taxonomy" id="195482"/>
    <lineage>
        <taxon>Eukaryota</taxon>
        <taxon>Sar</taxon>
        <taxon>Alveolata</taxon>
        <taxon>Apicomplexa</taxon>
        <taxon>Conoidasida</taxon>
        <taxon>Coccidia</taxon>
        <taxon>Eucoccidiorida</taxon>
        <taxon>Eimeriorina</taxon>
        <taxon>Cryptosporidiidae</taxon>
        <taxon>Cryptosporidium</taxon>
    </lineage>
</organism>
<gene>
    <name evidence="2" type="ORF">OJ253_3699</name>
</gene>
<evidence type="ECO:0000256" key="1">
    <source>
        <dbReference type="SAM" id="MobiDB-lite"/>
    </source>
</evidence>
<reference evidence="2" key="1">
    <citation type="submission" date="2022-10" db="EMBL/GenBank/DDBJ databases">
        <title>Adaptive evolution leads to modifications in subtelomeric GC content in a zoonotic Cryptosporidium species.</title>
        <authorList>
            <person name="Li J."/>
            <person name="Feng Y."/>
            <person name="Xiao L."/>
        </authorList>
    </citation>
    <scope>NUCLEOTIDE SEQUENCE</scope>
    <source>
        <strain evidence="2">33844</strain>
    </source>
</reference>
<feature type="compositionally biased region" description="Basic and acidic residues" evidence="1">
    <location>
        <begin position="395"/>
        <end position="414"/>
    </location>
</feature>
<feature type="compositionally biased region" description="Basic and acidic residues" evidence="1">
    <location>
        <begin position="99"/>
        <end position="108"/>
    </location>
</feature>
<dbReference type="EMBL" id="JAPCXC010000150">
    <property type="protein sequence ID" value="KAJ1604402.1"/>
    <property type="molecule type" value="Genomic_DNA"/>
</dbReference>
<proteinExistence type="predicted"/>
<feature type="non-terminal residue" evidence="2">
    <location>
        <position position="467"/>
    </location>
</feature>
<feature type="region of interest" description="Disordered" evidence="1">
    <location>
        <begin position="393"/>
        <end position="414"/>
    </location>
</feature>
<feature type="region of interest" description="Disordered" evidence="1">
    <location>
        <begin position="51"/>
        <end position="71"/>
    </location>
</feature>
<sequence>RVDLLSVNGFVVLSGGEVVPPQLGDGYLTQNELPEHRKTGCMRRNSIWNQVSPGSERSLDPPPPQCHPARVNSQLCRDVDPVRQEREEQVPGQSVDNGGPDKARTERVSDELVHQPVGHVHRGRKGGVLELLLTAPGGGTPTSGTTTAAAADATPSLPDPNRKDLDQRPHQVEGKLRLEEAGNYLSEAALALPVILVKIACCNVNESLPGVEFVGQSALAVDLVEDFPGGVLHGDLGAAVDIVVDGPLEHEPVVWRGREMVVVVHVLILEQELVDVVRDDTSNVAESVNRRDLDGPGCCGAVGLEDELLGGEGIGALEIEDPLVHAQPPIDGVLARLGGAALIQALAVYTGTCDDLEQAPLIPSLNGPESVRPLLQPTAGSRGEDVEETIALGALERHSGDEGDNQRRPRDEHGHGVQKMLMELQRVPAALQTLRDADPEILRPQQEVQLVNESDPEELVEALQDEL</sequence>
<accession>A0A9D5DI70</accession>
<feature type="region of interest" description="Disordered" evidence="1">
    <location>
        <begin position="136"/>
        <end position="167"/>
    </location>
</feature>
<feature type="compositionally biased region" description="Low complexity" evidence="1">
    <location>
        <begin position="142"/>
        <end position="156"/>
    </location>
</feature>
<comment type="caution">
    <text evidence="2">The sequence shown here is derived from an EMBL/GenBank/DDBJ whole genome shotgun (WGS) entry which is preliminary data.</text>
</comment>